<feature type="region of interest" description="Disordered" evidence="1">
    <location>
        <begin position="158"/>
        <end position="217"/>
    </location>
</feature>
<proteinExistence type="predicted"/>
<dbReference type="Pfam" id="PF09534">
    <property type="entry name" value="Trp_oprn_chp"/>
    <property type="match status" value="1"/>
</dbReference>
<accession>A0A7Z0IIL7</accession>
<keyword evidence="4" id="KW-1185">Reference proteome</keyword>
<feature type="compositionally biased region" description="Polar residues" evidence="1">
    <location>
        <begin position="183"/>
        <end position="193"/>
    </location>
</feature>
<evidence type="ECO:0000313" key="3">
    <source>
        <dbReference type="EMBL" id="NYI68584.1"/>
    </source>
</evidence>
<feature type="compositionally biased region" description="Basic and acidic residues" evidence="1">
    <location>
        <begin position="159"/>
        <end position="170"/>
    </location>
</feature>
<dbReference type="AlphaFoldDB" id="A0A7Z0IIL7"/>
<gene>
    <name evidence="3" type="ORF">BJY26_002890</name>
</gene>
<keyword evidence="2" id="KW-0472">Membrane</keyword>
<name>A0A7Z0IIL7_9MICO</name>
<dbReference type="Proteomes" id="UP000539111">
    <property type="component" value="Unassembled WGS sequence"/>
</dbReference>
<dbReference type="GO" id="GO:0016740">
    <property type="term" value="F:transferase activity"/>
    <property type="evidence" value="ECO:0007669"/>
    <property type="project" value="UniProtKB-KW"/>
</dbReference>
<reference evidence="3 4" key="1">
    <citation type="submission" date="2020-07" db="EMBL/GenBank/DDBJ databases">
        <title>Sequencing the genomes of 1000 actinobacteria strains.</title>
        <authorList>
            <person name="Klenk H.-P."/>
        </authorList>
    </citation>
    <scope>NUCLEOTIDE SEQUENCE [LARGE SCALE GENOMIC DNA]</scope>
    <source>
        <strain evidence="3 4">DSM 26341</strain>
    </source>
</reference>
<evidence type="ECO:0000256" key="2">
    <source>
        <dbReference type="SAM" id="Phobius"/>
    </source>
</evidence>
<evidence type="ECO:0000256" key="1">
    <source>
        <dbReference type="SAM" id="MobiDB-lite"/>
    </source>
</evidence>
<dbReference type="InterPro" id="IPR019051">
    <property type="entry name" value="Trp_biosyn_TM_oprn/chp"/>
</dbReference>
<dbReference type="RefSeq" id="WP_179428911.1">
    <property type="nucleotide sequence ID" value="NZ_JACBZP010000001.1"/>
</dbReference>
<feature type="transmembrane region" description="Helical" evidence="2">
    <location>
        <begin position="127"/>
        <end position="149"/>
    </location>
</feature>
<keyword evidence="3" id="KW-0808">Transferase</keyword>
<protein>
    <submittedName>
        <fullName evidence="3">Glucan phosphoethanolaminetransferase (Alkaline phosphatase superfamily)</fullName>
    </submittedName>
</protein>
<keyword evidence="2" id="KW-0812">Transmembrane</keyword>
<keyword evidence="2" id="KW-1133">Transmembrane helix</keyword>
<feature type="transmembrane region" description="Helical" evidence="2">
    <location>
        <begin position="50"/>
        <end position="71"/>
    </location>
</feature>
<feature type="transmembrane region" description="Helical" evidence="2">
    <location>
        <begin position="78"/>
        <end position="100"/>
    </location>
</feature>
<evidence type="ECO:0000313" key="4">
    <source>
        <dbReference type="Proteomes" id="UP000539111"/>
    </source>
</evidence>
<sequence length="217" mass="21553">MTPGRQKAVAVAALLLLAGALFVVSGRTWLTAEASSPVGATSAVAVTGTQATAVLPAVAAALAAAALALSIARTVARIIITSIMIVLSGAWIATAAAVAARPGTAASAQVRDTTGLAESGEHAQLTAWPVVGIVLAAFVVLACAAVLVAGRRWTSGGTRFERAGAHDPVGDARGGPKIGQEFGQESGTESGTESGADDDQLDPSTTWDALTRGDDPS</sequence>
<organism evidence="3 4">
    <name type="scientific">Spelaeicoccus albus</name>
    <dbReference type="NCBI Taxonomy" id="1280376"/>
    <lineage>
        <taxon>Bacteria</taxon>
        <taxon>Bacillati</taxon>
        <taxon>Actinomycetota</taxon>
        <taxon>Actinomycetes</taxon>
        <taxon>Micrococcales</taxon>
        <taxon>Brevibacteriaceae</taxon>
        <taxon>Spelaeicoccus</taxon>
    </lineage>
</organism>
<comment type="caution">
    <text evidence="3">The sequence shown here is derived from an EMBL/GenBank/DDBJ whole genome shotgun (WGS) entry which is preliminary data.</text>
</comment>
<dbReference type="EMBL" id="JACBZP010000001">
    <property type="protein sequence ID" value="NYI68584.1"/>
    <property type="molecule type" value="Genomic_DNA"/>
</dbReference>